<dbReference type="Pfam" id="PF19853">
    <property type="entry name" value="DUF6328"/>
    <property type="match status" value="1"/>
</dbReference>
<comment type="caution">
    <text evidence="2">The sequence shown here is derived from an EMBL/GenBank/DDBJ whole genome shotgun (WGS) entry which is preliminary data.</text>
</comment>
<dbReference type="EMBL" id="BOPV01000001">
    <property type="protein sequence ID" value="GIL38455.1"/>
    <property type="molecule type" value="Genomic_DNA"/>
</dbReference>
<organism evidence="2 3">
    <name type="scientific">Roseiterribacter gracilis</name>
    <dbReference type="NCBI Taxonomy" id="2812848"/>
    <lineage>
        <taxon>Bacteria</taxon>
        <taxon>Pseudomonadati</taxon>
        <taxon>Pseudomonadota</taxon>
        <taxon>Alphaproteobacteria</taxon>
        <taxon>Rhodospirillales</taxon>
        <taxon>Roseiterribacteraceae</taxon>
        <taxon>Roseiterribacter</taxon>
    </lineage>
</organism>
<accession>A0A8S8XAW8</accession>
<keyword evidence="3" id="KW-1185">Reference proteome</keyword>
<keyword evidence="1" id="KW-0472">Membrane</keyword>
<feature type="transmembrane region" description="Helical" evidence="1">
    <location>
        <begin position="39"/>
        <end position="57"/>
    </location>
</feature>
<reference evidence="2" key="1">
    <citation type="submission" date="2021-02" db="EMBL/GenBank/DDBJ databases">
        <title>Genome sequence of Rhodospirillales sp. strain TMPK1 isolated from soil.</title>
        <authorList>
            <person name="Nakai R."/>
            <person name="Kusada H."/>
            <person name="Tamaki H."/>
        </authorList>
    </citation>
    <scope>NUCLEOTIDE SEQUENCE</scope>
    <source>
        <strain evidence="2">TMPK1</strain>
    </source>
</reference>
<feature type="transmembrane region" description="Helical" evidence="1">
    <location>
        <begin position="196"/>
        <end position="218"/>
    </location>
</feature>
<feature type="transmembrane region" description="Helical" evidence="1">
    <location>
        <begin position="64"/>
        <end position="82"/>
    </location>
</feature>
<keyword evidence="1" id="KW-0812">Transmembrane</keyword>
<proteinExistence type="predicted"/>
<evidence type="ECO:0000313" key="2">
    <source>
        <dbReference type="EMBL" id="GIL38455.1"/>
    </source>
</evidence>
<protein>
    <submittedName>
        <fullName evidence="2">Uncharacterized protein</fullName>
    </submittedName>
</protein>
<evidence type="ECO:0000313" key="3">
    <source>
        <dbReference type="Proteomes" id="UP000681075"/>
    </source>
</evidence>
<keyword evidence="1" id="KW-1133">Transmembrane helix</keyword>
<name>A0A8S8XAW8_9PROT</name>
<dbReference type="Proteomes" id="UP000681075">
    <property type="component" value="Unassembled WGS sequence"/>
</dbReference>
<feature type="transmembrane region" description="Helical" evidence="1">
    <location>
        <begin position="224"/>
        <end position="247"/>
    </location>
</feature>
<sequence>MILLIASLAALIVPGAQHGAVDGYTATRRIEVCITRSTFIALLPLAGALAIDMAVALSRTNSTMFALASGVAFGALALWFWYGLAFRDRARYGAAARKIAAGRQEEGTPMSEKITYMLTEARTNLPGVQAMLGFQLAVIVTQGFDALPPYARWLHLAALGLMALAIILLMAPAVYHRTVYAGENSAQFLALGGRMVFAATIPLALGLAADCCVAVEKILHATDLAVACGVVVLLGLTALWHIVPLWMRPR</sequence>
<dbReference type="InterPro" id="IPR046291">
    <property type="entry name" value="DUF6328"/>
</dbReference>
<feature type="transmembrane region" description="Helical" evidence="1">
    <location>
        <begin position="153"/>
        <end position="175"/>
    </location>
</feature>
<evidence type="ECO:0000256" key="1">
    <source>
        <dbReference type="SAM" id="Phobius"/>
    </source>
</evidence>
<dbReference type="AlphaFoldDB" id="A0A8S8XAW8"/>
<gene>
    <name evidence="2" type="ORF">TMPK1_06920</name>
</gene>